<accession>A0A3R9P5G1</accession>
<reference evidence="1 2" key="1">
    <citation type="submission" date="2018-10" db="EMBL/GenBank/DDBJ databases">
        <title>Draft genome sequence of Bacillus salarius IM0101, isolated from a hypersaline soil in Inner Mongolia, China.</title>
        <authorList>
            <person name="Yamprayoonswat W."/>
            <person name="Boonvisut S."/>
            <person name="Jumpathong W."/>
            <person name="Sittihan S."/>
            <person name="Ruangsuj P."/>
            <person name="Wanthongcharoen S."/>
            <person name="Thongpramul N."/>
            <person name="Pimmason S."/>
            <person name="Yu B."/>
            <person name="Yasawong M."/>
        </authorList>
    </citation>
    <scope>NUCLEOTIDE SEQUENCE [LARGE SCALE GENOMIC DNA]</scope>
    <source>
        <strain evidence="1 2">IM0101</strain>
    </source>
</reference>
<sequence length="62" mass="7033">MSTFSHGEDWFTCAGTGLTREETGIMRDNLVFHRSRAGYTHRIFGFPAGKKSINVKSDYSFI</sequence>
<evidence type="ECO:0000313" key="2">
    <source>
        <dbReference type="Proteomes" id="UP000275076"/>
    </source>
</evidence>
<name>A0A3R9P5G1_9BACI</name>
<proteinExistence type="predicted"/>
<protein>
    <submittedName>
        <fullName evidence="1">Uncharacterized protein</fullName>
    </submittedName>
</protein>
<gene>
    <name evidence="1" type="ORF">D7Z54_24310</name>
</gene>
<keyword evidence="2" id="KW-1185">Reference proteome</keyword>
<dbReference type="EMBL" id="RBVX01000032">
    <property type="protein sequence ID" value="RSL30761.1"/>
    <property type="molecule type" value="Genomic_DNA"/>
</dbReference>
<dbReference type="Proteomes" id="UP000275076">
    <property type="component" value="Unassembled WGS sequence"/>
</dbReference>
<dbReference type="AlphaFoldDB" id="A0A3R9P5G1"/>
<comment type="caution">
    <text evidence="1">The sequence shown here is derived from an EMBL/GenBank/DDBJ whole genome shotgun (WGS) entry which is preliminary data.</text>
</comment>
<evidence type="ECO:0000313" key="1">
    <source>
        <dbReference type="EMBL" id="RSL30761.1"/>
    </source>
</evidence>
<organism evidence="1 2">
    <name type="scientific">Salibacterium salarium</name>
    <dbReference type="NCBI Taxonomy" id="284579"/>
    <lineage>
        <taxon>Bacteria</taxon>
        <taxon>Bacillati</taxon>
        <taxon>Bacillota</taxon>
        <taxon>Bacilli</taxon>
        <taxon>Bacillales</taxon>
        <taxon>Bacillaceae</taxon>
    </lineage>
</organism>